<dbReference type="GO" id="GO:0005794">
    <property type="term" value="C:Golgi apparatus"/>
    <property type="evidence" value="ECO:0007669"/>
    <property type="project" value="TreeGrafter"/>
</dbReference>
<dbReference type="EMBL" id="NCKU01008868">
    <property type="protein sequence ID" value="RWS01628.1"/>
    <property type="molecule type" value="Genomic_DNA"/>
</dbReference>
<keyword evidence="4 6" id="KW-1133">Transmembrane helix</keyword>
<protein>
    <submittedName>
        <fullName evidence="9">Xenotropic and polytropic retrovirus receptor 1-like protein</fullName>
    </submittedName>
</protein>
<proteinExistence type="inferred from homology"/>
<dbReference type="GO" id="GO:0005886">
    <property type="term" value="C:plasma membrane"/>
    <property type="evidence" value="ECO:0007669"/>
    <property type="project" value="TreeGrafter"/>
</dbReference>
<evidence type="ECO:0000256" key="1">
    <source>
        <dbReference type="ARBA" id="ARBA00004141"/>
    </source>
</evidence>
<dbReference type="GO" id="GO:0016036">
    <property type="term" value="P:cellular response to phosphate starvation"/>
    <property type="evidence" value="ECO:0007669"/>
    <property type="project" value="TreeGrafter"/>
</dbReference>
<reference evidence="9 10" key="1">
    <citation type="journal article" date="2018" name="Gigascience">
        <title>Genomes of trombidid mites reveal novel predicted allergens and laterally-transferred genes associated with secondary metabolism.</title>
        <authorList>
            <person name="Dong X."/>
            <person name="Chaisiri K."/>
            <person name="Xia D."/>
            <person name="Armstrong S.D."/>
            <person name="Fang Y."/>
            <person name="Donnelly M.J."/>
            <person name="Kadowaki T."/>
            <person name="McGarry J.W."/>
            <person name="Darby A.C."/>
            <person name="Makepeace B.L."/>
        </authorList>
    </citation>
    <scope>NUCLEOTIDE SEQUENCE [LARGE SCALE GENOMIC DNA]</scope>
    <source>
        <strain evidence="9">UoL-WK</strain>
    </source>
</reference>
<dbReference type="Proteomes" id="UP000285301">
    <property type="component" value="Unassembled WGS sequence"/>
</dbReference>
<feature type="domain" description="EXS" evidence="7">
    <location>
        <begin position="406"/>
        <end position="612"/>
    </location>
</feature>
<keyword evidence="10" id="KW-1185">Reference proteome</keyword>
<name>A0A3S3NTP6_9ACAR</name>
<feature type="transmembrane region" description="Helical" evidence="6">
    <location>
        <begin position="284"/>
        <end position="304"/>
    </location>
</feature>
<dbReference type="InterPro" id="IPR004342">
    <property type="entry name" value="EXS_C"/>
</dbReference>
<feature type="transmembrane region" description="Helical" evidence="6">
    <location>
        <begin position="240"/>
        <end position="261"/>
    </location>
</feature>
<evidence type="ECO:0000259" key="7">
    <source>
        <dbReference type="PROSITE" id="PS51380"/>
    </source>
</evidence>
<feature type="domain" description="SPX" evidence="8">
    <location>
        <begin position="1"/>
        <end position="149"/>
    </location>
</feature>
<keyword evidence="5 6" id="KW-0472">Membrane</keyword>
<dbReference type="PROSITE" id="PS51380">
    <property type="entry name" value="EXS"/>
    <property type="match status" value="1"/>
</dbReference>
<dbReference type="Pfam" id="PF03105">
    <property type="entry name" value="SPX"/>
    <property type="match status" value="1"/>
</dbReference>
<dbReference type="PANTHER" id="PTHR10783:SF103">
    <property type="entry name" value="SOLUTE CARRIER FAMILY 53 MEMBER 1"/>
    <property type="match status" value="1"/>
</dbReference>
<accession>A0A3S3NTP6</accession>
<organism evidence="9 10">
    <name type="scientific">Dinothrombium tinctorium</name>
    <dbReference type="NCBI Taxonomy" id="1965070"/>
    <lineage>
        <taxon>Eukaryota</taxon>
        <taxon>Metazoa</taxon>
        <taxon>Ecdysozoa</taxon>
        <taxon>Arthropoda</taxon>
        <taxon>Chelicerata</taxon>
        <taxon>Arachnida</taxon>
        <taxon>Acari</taxon>
        <taxon>Acariformes</taxon>
        <taxon>Trombidiformes</taxon>
        <taxon>Prostigmata</taxon>
        <taxon>Anystina</taxon>
        <taxon>Parasitengona</taxon>
        <taxon>Trombidioidea</taxon>
        <taxon>Trombidiidae</taxon>
        <taxon>Dinothrombium</taxon>
    </lineage>
</organism>
<evidence type="ECO:0000256" key="3">
    <source>
        <dbReference type="ARBA" id="ARBA00022692"/>
    </source>
</evidence>
<evidence type="ECO:0000256" key="6">
    <source>
        <dbReference type="SAM" id="Phobius"/>
    </source>
</evidence>
<evidence type="ECO:0000313" key="9">
    <source>
        <dbReference type="EMBL" id="RWS01628.1"/>
    </source>
</evidence>
<comment type="subcellular location">
    <subcellularLocation>
        <location evidence="1">Membrane</location>
        <topology evidence="1">Multi-pass membrane protein</topology>
    </subcellularLocation>
</comment>
<dbReference type="GO" id="GO:0000822">
    <property type="term" value="F:inositol hexakisphosphate binding"/>
    <property type="evidence" value="ECO:0007669"/>
    <property type="project" value="TreeGrafter"/>
</dbReference>
<dbReference type="AlphaFoldDB" id="A0A3S3NTP6"/>
<feature type="non-terminal residue" evidence="9">
    <location>
        <position position="1"/>
    </location>
</feature>
<dbReference type="InterPro" id="IPR004331">
    <property type="entry name" value="SPX_dom"/>
</dbReference>
<comment type="caution">
    <text evidence="9">The sequence shown here is derived from an EMBL/GenBank/DDBJ whole genome shotgun (WGS) entry which is preliminary data.</text>
</comment>
<comment type="similarity">
    <text evidence="2">Belongs to the SYG1 (TC 2.A.94) family.</text>
</comment>
<dbReference type="OrthoDB" id="9970435at2759"/>
<evidence type="ECO:0000259" key="8">
    <source>
        <dbReference type="PROSITE" id="PS51382"/>
    </source>
</evidence>
<feature type="transmembrane region" description="Helical" evidence="6">
    <location>
        <begin position="311"/>
        <end position="329"/>
    </location>
</feature>
<dbReference type="STRING" id="1965070.A0A3S3NTP6"/>
<dbReference type="GO" id="GO:0006817">
    <property type="term" value="P:phosphate ion transport"/>
    <property type="evidence" value="ECO:0007669"/>
    <property type="project" value="TreeGrafter"/>
</dbReference>
<dbReference type="PROSITE" id="PS51382">
    <property type="entry name" value="SPX"/>
    <property type="match status" value="1"/>
</dbReference>
<feature type="non-terminal residue" evidence="9">
    <location>
        <position position="654"/>
    </location>
</feature>
<evidence type="ECO:0000256" key="2">
    <source>
        <dbReference type="ARBA" id="ARBA00009665"/>
    </source>
</evidence>
<evidence type="ECO:0000256" key="4">
    <source>
        <dbReference type="ARBA" id="ARBA00022989"/>
    </source>
</evidence>
<keyword evidence="9" id="KW-0675">Receptor</keyword>
<sequence>ADREEVTRYIKAFDEEFLGFCEKELAKINTFFAEKLAEATRKFSNLKNEFELSKSKIESASSSDSQMLLKDKELKSIKSLLDPRTVVAVKREARYKSRKMHELKLGFSEFYLSLVLLQNYQNLNFTGFRKILKKHDKLLENDVGTKWRQKHVEVAPFYTNKDISKLIEETENFVINELEEGDRQRAMKRLRVPPLNDQPSPWTTFKVGFFSGSFVVLVVVVILTGVFLEIKDDWRIIFRLYRGTFLITLFLFLMGINVYGWRTSGVNHVLIFELDPRDHLSEQHIIETASVFSVFWSFSVIMYLYSRYLGIPPFVNPLILVTVMLIYLFNPTPTFNHNARFWLLRVLARIFAAPFVRVNFADFWLADQLNSLVPVLVDSQYFLCFYISTSNSTSWYENHDEATCVSDSVSLIILRTLVACLPAWFRFAQCLRRYFDDNRGPFPHLVNAGKYSTTFFVVIFSTLTKTSSESYNNSYENPFFHCWIISMIISSCYTYIWDIKMDWGLFDSGSTNDYRFLREEIVYSSPYYYYFAIIEDLVLRFGWTLSVSLTEIGVIHADLMQSILAPLEIFRRFVWNFFRLENEHLNNCGEFRAVRDISVAPIDANDQAKIIKMMDDIDGVTNRSQKSRKPKDLRQRLIKKDRGELRLLIGDGNC</sequence>
<keyword evidence="3 6" id="KW-0812">Transmembrane</keyword>
<gene>
    <name evidence="9" type="ORF">B4U79_07162</name>
</gene>
<dbReference type="Pfam" id="PF03124">
    <property type="entry name" value="EXS"/>
    <property type="match status" value="1"/>
</dbReference>
<feature type="transmembrane region" description="Helical" evidence="6">
    <location>
        <begin position="207"/>
        <end position="228"/>
    </location>
</feature>
<evidence type="ECO:0000256" key="5">
    <source>
        <dbReference type="ARBA" id="ARBA00023136"/>
    </source>
</evidence>
<evidence type="ECO:0000313" key="10">
    <source>
        <dbReference type="Proteomes" id="UP000285301"/>
    </source>
</evidence>
<dbReference type="PANTHER" id="PTHR10783">
    <property type="entry name" value="XENOTROPIC AND POLYTROPIC RETROVIRUS RECEPTOR 1-RELATED"/>
    <property type="match status" value="1"/>
</dbReference>